<dbReference type="PROSITE" id="PS51257">
    <property type="entry name" value="PROKAR_LIPOPROTEIN"/>
    <property type="match status" value="1"/>
</dbReference>
<accession>A0AA49FN55</accession>
<gene>
    <name evidence="3" type="ORF">OHM77_04670</name>
</gene>
<dbReference type="InterPro" id="IPR007893">
    <property type="entry name" value="Spore_coat_U/FanG"/>
</dbReference>
<proteinExistence type="predicted"/>
<organism evidence="3">
    <name type="scientific">Candidatus Nitricoxidivorans perseverans</name>
    <dbReference type="NCBI Taxonomy" id="2975601"/>
    <lineage>
        <taxon>Bacteria</taxon>
        <taxon>Pseudomonadati</taxon>
        <taxon>Pseudomonadota</taxon>
        <taxon>Betaproteobacteria</taxon>
        <taxon>Nitrosomonadales</taxon>
        <taxon>Sterolibacteriaceae</taxon>
        <taxon>Candidatus Nitricoxidivorans</taxon>
    </lineage>
</organism>
<protein>
    <submittedName>
        <fullName evidence="3">Spore coat U domain-containing protein</fullName>
    </submittedName>
</protein>
<dbReference type="PANTHER" id="PTHR37089">
    <property type="entry name" value="PROTEIN U-RELATED"/>
    <property type="match status" value="1"/>
</dbReference>
<dbReference type="EMBL" id="CP107246">
    <property type="protein sequence ID" value="WIM06563.1"/>
    <property type="molecule type" value="Genomic_DNA"/>
</dbReference>
<evidence type="ECO:0000259" key="2">
    <source>
        <dbReference type="Pfam" id="PF05229"/>
    </source>
</evidence>
<reference evidence="3" key="1">
    <citation type="journal article" date="2023" name="Nat. Microbiol.">
        <title>Enrichment and characterization of a nitric oxide-reducing microbial community in a continuous bioreactor.</title>
        <authorList>
            <person name="Garrido-Amador P."/>
            <person name="Stortenbeker N."/>
            <person name="Wessels H.J.C.T."/>
            <person name="Speth D.R."/>
            <person name="Garcia-Heredia I."/>
            <person name="Kartal B."/>
        </authorList>
    </citation>
    <scope>NUCLEOTIDE SEQUENCE</scope>
    <source>
        <strain evidence="3">MAG1</strain>
    </source>
</reference>
<evidence type="ECO:0000256" key="1">
    <source>
        <dbReference type="SAM" id="SignalP"/>
    </source>
</evidence>
<feature type="domain" description="Spore coat protein U/FanG" evidence="2">
    <location>
        <begin position="25"/>
        <end position="159"/>
    </location>
</feature>
<evidence type="ECO:0000313" key="3">
    <source>
        <dbReference type="EMBL" id="WIM06563.1"/>
    </source>
</evidence>
<dbReference type="AlphaFoldDB" id="A0AA49FN55"/>
<dbReference type="SMART" id="SM00972">
    <property type="entry name" value="SCPU"/>
    <property type="match status" value="1"/>
</dbReference>
<dbReference type="Proteomes" id="UP001234916">
    <property type="component" value="Chromosome"/>
</dbReference>
<dbReference type="KEGG" id="npv:OHM77_04670"/>
<feature type="chain" id="PRO_5041397385" evidence="1">
    <location>
        <begin position="23"/>
        <end position="163"/>
    </location>
</feature>
<dbReference type="Pfam" id="PF05229">
    <property type="entry name" value="SCPU"/>
    <property type="match status" value="1"/>
</dbReference>
<sequence>MKKLLSAGAALLLLALPQTASAVCLLCSCTVSTTAVAFGTYDPLSASPHDSAGNVHVSCTTTLGLLVTLTISLDKGGYSSSFSPRKMASGANRLNYDLYTDAAHTIVWGDGSGGTQTVTDSLTLSLLGAVTWDHAVYGRIPASQTTVPPGSYADTVIVTLTYN</sequence>
<dbReference type="InterPro" id="IPR053167">
    <property type="entry name" value="Spore_coat_component"/>
</dbReference>
<dbReference type="PANTHER" id="PTHR37089:SF3">
    <property type="entry name" value="EXPORTED PROTEIN"/>
    <property type="match status" value="1"/>
</dbReference>
<feature type="signal peptide" evidence="1">
    <location>
        <begin position="1"/>
        <end position="22"/>
    </location>
</feature>
<keyword evidence="1" id="KW-0732">Signal</keyword>
<name>A0AA49FN55_9PROT</name>